<reference evidence="2 3" key="1">
    <citation type="journal article" date="2014" name="Genome Announc.">
        <title>Complete Genome Sequence of Hyphomicrobium nitrativorans Strain NL23, a Denitrifying Bacterium Isolated from Biofilm of a Methanol-Fed Denitrification System Treating Seawater at the Montreal Biodome.</title>
        <authorList>
            <person name="Martineau C."/>
            <person name="Villeneuve C."/>
            <person name="Mauffrey F."/>
            <person name="Villemur R."/>
        </authorList>
    </citation>
    <scope>NUCLEOTIDE SEQUENCE [LARGE SCALE GENOMIC DNA]</scope>
    <source>
        <strain evidence="2">NL23</strain>
    </source>
</reference>
<dbReference type="PATRIC" id="fig|1029756.8.peg.1757"/>
<dbReference type="Gene3D" id="3.10.50.30">
    <property type="entry name" value="Transcription elongation factor, GreA/GreB, C-terminal domain"/>
    <property type="match status" value="1"/>
</dbReference>
<protein>
    <submittedName>
        <fullName evidence="2">Nucleoside diphosphate kinase</fullName>
    </submittedName>
</protein>
<dbReference type="GO" id="GO:0016301">
    <property type="term" value="F:kinase activity"/>
    <property type="evidence" value="ECO:0007669"/>
    <property type="project" value="UniProtKB-KW"/>
</dbReference>
<dbReference type="SUPFAM" id="SSF54534">
    <property type="entry name" value="FKBP-like"/>
    <property type="match status" value="1"/>
</dbReference>
<keyword evidence="2" id="KW-0418">Kinase</keyword>
<dbReference type="GO" id="GO:0032784">
    <property type="term" value="P:regulation of DNA-templated transcription elongation"/>
    <property type="evidence" value="ECO:0007669"/>
    <property type="project" value="InterPro"/>
</dbReference>
<dbReference type="STRING" id="1029756.W911_08425"/>
<dbReference type="Proteomes" id="UP000018542">
    <property type="component" value="Chromosome"/>
</dbReference>
<sequence length="176" mass="19066">MRTGPPELAMSSIQNHITAKDSAYLQSLLNSKDQDEDYLALLRGKLENANLLLDHTVDRRVATIDSRVEISIGGGFTEERILTRDEKASNPGNALPITTPRGLALLGLKEGDVFPLRKPNGIIEPIKLIKVVYQPEAAKRGEEAGAVVQFQPHWKKSLGTDADMASDNDDPGPGAA</sequence>
<proteinExistence type="predicted"/>
<dbReference type="EMBL" id="CP006912">
    <property type="protein sequence ID" value="AHB48409.1"/>
    <property type="molecule type" value="Genomic_DNA"/>
</dbReference>
<gene>
    <name evidence="2" type="ORF">W911_08425</name>
</gene>
<dbReference type="HOGENOM" id="CLU_1495150_0_0_5"/>
<keyword evidence="2" id="KW-0808">Transferase</keyword>
<keyword evidence="3" id="KW-1185">Reference proteome</keyword>
<evidence type="ECO:0000256" key="1">
    <source>
        <dbReference type="SAM" id="MobiDB-lite"/>
    </source>
</evidence>
<accession>V5SEM6</accession>
<dbReference type="InterPro" id="IPR036953">
    <property type="entry name" value="GreA/GreB_C_sf"/>
</dbReference>
<evidence type="ECO:0000313" key="2">
    <source>
        <dbReference type="EMBL" id="AHB48409.1"/>
    </source>
</evidence>
<dbReference type="AlphaFoldDB" id="V5SEM6"/>
<dbReference type="GO" id="GO:0003677">
    <property type="term" value="F:DNA binding"/>
    <property type="evidence" value="ECO:0007669"/>
    <property type="project" value="InterPro"/>
</dbReference>
<evidence type="ECO:0000313" key="3">
    <source>
        <dbReference type="Proteomes" id="UP000018542"/>
    </source>
</evidence>
<dbReference type="KEGG" id="hni:W911_08425"/>
<organism evidence="2 3">
    <name type="scientific">Hyphomicrobium nitrativorans NL23</name>
    <dbReference type="NCBI Taxonomy" id="1029756"/>
    <lineage>
        <taxon>Bacteria</taxon>
        <taxon>Pseudomonadati</taxon>
        <taxon>Pseudomonadota</taxon>
        <taxon>Alphaproteobacteria</taxon>
        <taxon>Hyphomicrobiales</taxon>
        <taxon>Hyphomicrobiaceae</taxon>
        <taxon>Hyphomicrobium</taxon>
    </lineage>
</organism>
<feature type="region of interest" description="Disordered" evidence="1">
    <location>
        <begin position="157"/>
        <end position="176"/>
    </location>
</feature>
<name>V5SEM6_9HYPH</name>